<comment type="caution">
    <text evidence="2">The sequence shown here is derived from an EMBL/GenBank/DDBJ whole genome shotgun (WGS) entry which is preliminary data.</text>
</comment>
<dbReference type="Proteomes" id="UP001529510">
    <property type="component" value="Unassembled WGS sequence"/>
</dbReference>
<evidence type="ECO:0000313" key="2">
    <source>
        <dbReference type="EMBL" id="KAL0188803.1"/>
    </source>
</evidence>
<reference evidence="2 3" key="1">
    <citation type="submission" date="2024-05" db="EMBL/GenBank/DDBJ databases">
        <title>Genome sequencing and assembly of Indian major carp, Cirrhinus mrigala (Hamilton, 1822).</title>
        <authorList>
            <person name="Mohindra V."/>
            <person name="Chowdhury L.M."/>
            <person name="Lal K."/>
            <person name="Jena J.K."/>
        </authorList>
    </citation>
    <scope>NUCLEOTIDE SEQUENCE [LARGE SCALE GENOMIC DNA]</scope>
    <source>
        <strain evidence="2">CM1030</strain>
        <tissue evidence="2">Blood</tissue>
    </source>
</reference>
<proteinExistence type="predicted"/>
<accession>A0ABD0QRY5</accession>
<evidence type="ECO:0000313" key="3">
    <source>
        <dbReference type="Proteomes" id="UP001529510"/>
    </source>
</evidence>
<sequence length="55" mass="6227">DDDVTVELLRRRRWLLTDSLPMESNKASQDILKPESQDSPGILPDDNADNSSQIM</sequence>
<gene>
    <name evidence="2" type="ORF">M9458_015902</name>
</gene>
<evidence type="ECO:0000256" key="1">
    <source>
        <dbReference type="SAM" id="MobiDB-lite"/>
    </source>
</evidence>
<protein>
    <submittedName>
        <fullName evidence="2">Uncharacterized protein</fullName>
    </submittedName>
</protein>
<feature type="region of interest" description="Disordered" evidence="1">
    <location>
        <begin position="23"/>
        <end position="55"/>
    </location>
</feature>
<feature type="non-terminal residue" evidence="2">
    <location>
        <position position="1"/>
    </location>
</feature>
<organism evidence="2 3">
    <name type="scientific">Cirrhinus mrigala</name>
    <name type="common">Mrigala</name>
    <dbReference type="NCBI Taxonomy" id="683832"/>
    <lineage>
        <taxon>Eukaryota</taxon>
        <taxon>Metazoa</taxon>
        <taxon>Chordata</taxon>
        <taxon>Craniata</taxon>
        <taxon>Vertebrata</taxon>
        <taxon>Euteleostomi</taxon>
        <taxon>Actinopterygii</taxon>
        <taxon>Neopterygii</taxon>
        <taxon>Teleostei</taxon>
        <taxon>Ostariophysi</taxon>
        <taxon>Cypriniformes</taxon>
        <taxon>Cyprinidae</taxon>
        <taxon>Labeoninae</taxon>
        <taxon>Labeonini</taxon>
        <taxon>Cirrhinus</taxon>
    </lineage>
</organism>
<name>A0ABD0QRY5_CIRMR</name>
<dbReference type="EMBL" id="JAMKFB020000007">
    <property type="protein sequence ID" value="KAL0188803.1"/>
    <property type="molecule type" value="Genomic_DNA"/>
</dbReference>
<feature type="non-terminal residue" evidence="2">
    <location>
        <position position="55"/>
    </location>
</feature>
<keyword evidence="3" id="KW-1185">Reference proteome</keyword>
<dbReference type="AlphaFoldDB" id="A0ABD0QRY5"/>